<reference evidence="1 2" key="1">
    <citation type="submission" date="2023-07" db="EMBL/GenBank/DDBJ databases">
        <title>Sequencing the genomes of 1000 actinobacteria strains.</title>
        <authorList>
            <person name="Klenk H.-P."/>
        </authorList>
    </citation>
    <scope>NUCLEOTIDE SEQUENCE [LARGE SCALE GENOMIC DNA]</scope>
    <source>
        <strain evidence="1 2">DSM 44388</strain>
    </source>
</reference>
<evidence type="ECO:0000313" key="1">
    <source>
        <dbReference type="EMBL" id="MDP9831189.1"/>
    </source>
</evidence>
<proteinExistence type="predicted"/>
<dbReference type="Gene3D" id="3.40.190.10">
    <property type="entry name" value="Periplasmic binding protein-like II"/>
    <property type="match status" value="2"/>
</dbReference>
<dbReference type="EMBL" id="JAUSQZ010000001">
    <property type="protein sequence ID" value="MDP9831189.1"/>
    <property type="molecule type" value="Genomic_DNA"/>
</dbReference>
<dbReference type="Pfam" id="PF13416">
    <property type="entry name" value="SBP_bac_8"/>
    <property type="match status" value="1"/>
</dbReference>
<name>A0ABT9PEQ7_9ACTN</name>
<dbReference type="PANTHER" id="PTHR43649">
    <property type="entry name" value="ARABINOSE-BINDING PROTEIN-RELATED"/>
    <property type="match status" value="1"/>
</dbReference>
<gene>
    <name evidence="1" type="ORF">J2S57_006938</name>
</gene>
<accession>A0ABT9PEQ7</accession>
<protein>
    <submittedName>
        <fullName evidence="1">Multiple sugar transport system substrate-binding protein</fullName>
    </submittedName>
</protein>
<keyword evidence="1" id="KW-0762">Sugar transport</keyword>
<sequence>MAAHRSPAGLPGSFLATSSITRRTLFRGLAVGGGLAATLAACGDGDSGGGSGPLRVGINEAPGSGRAYDQQKARLDAFTEAELEVNYVDHNTFQEGINNYLQGSPADVFTWFAGYRARSFYTNGLIGDVSDAYPADVSEAIRKASTADDGKQIFVPTNNYPWAVFYFKSLWEKNGYEPPATLDELVTLSRKMQGDGLTPIGFADKDGWPAMGTFDILNMRINGYDFHMSLMAGQNSWTDPKVKTVFDTWRGLLPYHQSDSLGRTYQEAVSSLQQKKSGMYYLGLFLTDSLEIEEQEDIAFFTFPEIDSTVGADAIDAPIDGFCRSAAPRNEGAATDLLKYLGSGDSGSALDTAEIPQIATNAKATTGNYTDLQQRAVEFMGTQKSIAQFMDRDTDPGFASTVMIPAIQTFIKNPDDVDGLLKSIDAQAKSIFVS</sequence>
<dbReference type="InterPro" id="IPR050490">
    <property type="entry name" value="Bact_solute-bd_prot1"/>
</dbReference>
<dbReference type="RefSeq" id="WP_307250713.1">
    <property type="nucleotide sequence ID" value="NZ_JAUSQZ010000001.1"/>
</dbReference>
<comment type="caution">
    <text evidence="1">The sequence shown here is derived from an EMBL/GenBank/DDBJ whole genome shotgun (WGS) entry which is preliminary data.</text>
</comment>
<organism evidence="1 2">
    <name type="scientific">Kineosporia succinea</name>
    <dbReference type="NCBI Taxonomy" id="84632"/>
    <lineage>
        <taxon>Bacteria</taxon>
        <taxon>Bacillati</taxon>
        <taxon>Actinomycetota</taxon>
        <taxon>Actinomycetes</taxon>
        <taxon>Kineosporiales</taxon>
        <taxon>Kineosporiaceae</taxon>
        <taxon>Kineosporia</taxon>
    </lineage>
</organism>
<dbReference type="SUPFAM" id="SSF53850">
    <property type="entry name" value="Periplasmic binding protein-like II"/>
    <property type="match status" value="1"/>
</dbReference>
<evidence type="ECO:0000313" key="2">
    <source>
        <dbReference type="Proteomes" id="UP001235712"/>
    </source>
</evidence>
<keyword evidence="2" id="KW-1185">Reference proteome</keyword>
<keyword evidence="1" id="KW-0813">Transport</keyword>
<dbReference type="Proteomes" id="UP001235712">
    <property type="component" value="Unassembled WGS sequence"/>
</dbReference>
<dbReference type="InterPro" id="IPR006059">
    <property type="entry name" value="SBP"/>
</dbReference>